<evidence type="ECO:0000313" key="2">
    <source>
        <dbReference type="EMBL" id="GAA1967885.1"/>
    </source>
</evidence>
<reference evidence="3" key="1">
    <citation type="journal article" date="2019" name="Int. J. Syst. Evol. Microbiol.">
        <title>The Global Catalogue of Microorganisms (GCM) 10K type strain sequencing project: providing services to taxonomists for standard genome sequencing and annotation.</title>
        <authorList>
            <consortium name="The Broad Institute Genomics Platform"/>
            <consortium name="The Broad Institute Genome Sequencing Center for Infectious Disease"/>
            <person name="Wu L."/>
            <person name="Ma J."/>
        </authorList>
    </citation>
    <scope>NUCLEOTIDE SEQUENCE [LARGE SCALE GENOMIC DNA]</scope>
    <source>
        <strain evidence="3">JCM 13584</strain>
    </source>
</reference>
<organism evidence="2 3">
    <name type="scientific">Agromyces allii</name>
    <dbReference type="NCBI Taxonomy" id="393607"/>
    <lineage>
        <taxon>Bacteria</taxon>
        <taxon>Bacillati</taxon>
        <taxon>Actinomycetota</taxon>
        <taxon>Actinomycetes</taxon>
        <taxon>Micrococcales</taxon>
        <taxon>Microbacteriaceae</taxon>
        <taxon>Agromyces</taxon>
    </lineage>
</organism>
<sequence>MTPTTSEAARIEASVSLPVPDLDADGLVDLFDEGPRLVGTRCDACGRTMLGDRIVCSDCVGTAVTRVALPATGVLYAFTRLHVGAAGVRALGYVDLAGDVRTLADLREDGQPLQPGLAVEFAVDGDDWYFAPSAGPAASAPAASAPAAADANLHANPHDEVEED</sequence>
<dbReference type="PANTHER" id="PTHR34075:SF5">
    <property type="entry name" value="BLR3430 PROTEIN"/>
    <property type="match status" value="1"/>
</dbReference>
<proteinExistence type="predicted"/>
<dbReference type="InterPro" id="IPR052513">
    <property type="entry name" value="Thioester_dehydratase-like"/>
</dbReference>
<dbReference type="Proteomes" id="UP001499954">
    <property type="component" value="Unassembled WGS sequence"/>
</dbReference>
<name>A0ABP5CU32_9MICO</name>
<evidence type="ECO:0008006" key="4">
    <source>
        <dbReference type="Google" id="ProtNLM"/>
    </source>
</evidence>
<comment type="caution">
    <text evidence="2">The sequence shown here is derived from an EMBL/GenBank/DDBJ whole genome shotgun (WGS) entry which is preliminary data.</text>
</comment>
<keyword evidence="3" id="KW-1185">Reference proteome</keyword>
<feature type="region of interest" description="Disordered" evidence="1">
    <location>
        <begin position="135"/>
        <end position="164"/>
    </location>
</feature>
<evidence type="ECO:0000256" key="1">
    <source>
        <dbReference type="SAM" id="MobiDB-lite"/>
    </source>
</evidence>
<dbReference type="PANTHER" id="PTHR34075">
    <property type="entry name" value="BLR3430 PROTEIN"/>
    <property type="match status" value="1"/>
</dbReference>
<protein>
    <recommendedName>
        <fullName evidence="4">DUF35 domain-containing protein</fullName>
    </recommendedName>
</protein>
<evidence type="ECO:0000313" key="3">
    <source>
        <dbReference type="Proteomes" id="UP001499954"/>
    </source>
</evidence>
<dbReference type="RefSeq" id="WP_157415691.1">
    <property type="nucleotide sequence ID" value="NZ_BAAAMK010000013.1"/>
</dbReference>
<dbReference type="SUPFAM" id="SSF50249">
    <property type="entry name" value="Nucleic acid-binding proteins"/>
    <property type="match status" value="1"/>
</dbReference>
<gene>
    <name evidence="2" type="ORF">GCM10009717_38540</name>
</gene>
<dbReference type="Gene3D" id="6.10.30.10">
    <property type="match status" value="1"/>
</dbReference>
<dbReference type="EMBL" id="BAAAMK010000013">
    <property type="protein sequence ID" value="GAA1967885.1"/>
    <property type="molecule type" value="Genomic_DNA"/>
</dbReference>
<feature type="compositionally biased region" description="Low complexity" evidence="1">
    <location>
        <begin position="135"/>
        <end position="151"/>
    </location>
</feature>
<accession>A0ABP5CU32</accession>
<dbReference type="InterPro" id="IPR012340">
    <property type="entry name" value="NA-bd_OB-fold"/>
</dbReference>